<name>A0A0T6BW78_9BACI</name>
<reference evidence="1" key="2">
    <citation type="submission" date="2015-10" db="EMBL/GenBank/DDBJ databases">
        <authorList>
            <person name="Gilbert D.G."/>
        </authorList>
    </citation>
    <scope>NUCLEOTIDE SEQUENCE</scope>
    <source>
        <strain evidence="1">GO-13</strain>
    </source>
</reference>
<dbReference type="STRING" id="1664069.BGLY_0390"/>
<accession>A0A0T6BW78</accession>
<evidence type="ECO:0000313" key="4">
    <source>
        <dbReference type="Proteomes" id="UP001341297"/>
    </source>
</evidence>
<gene>
    <name evidence="1" type="ORF">AB447_201050</name>
    <name evidence="2" type="ORF">P8828_05915</name>
</gene>
<organism evidence="1 3">
    <name type="scientific">Bacillus glycinifermentans</name>
    <dbReference type="NCBI Taxonomy" id="1664069"/>
    <lineage>
        <taxon>Bacteria</taxon>
        <taxon>Bacillati</taxon>
        <taxon>Bacillota</taxon>
        <taxon>Bacilli</taxon>
        <taxon>Bacillales</taxon>
        <taxon>Bacillaceae</taxon>
        <taxon>Bacillus</taxon>
    </lineage>
</organism>
<dbReference type="EMBL" id="JARRTL010000007">
    <property type="protein sequence ID" value="MEC0484385.1"/>
    <property type="molecule type" value="Genomic_DNA"/>
</dbReference>
<dbReference type="AlphaFoldDB" id="A0A0T6BW78"/>
<reference evidence="1 3" key="1">
    <citation type="journal article" date="2015" name="Int. J. Syst. Evol. Microbiol.">
        <title>Bacillus glycinifermentans sp. nov., isolated from fermented soybean paste.</title>
        <authorList>
            <person name="Kim S.J."/>
            <person name="Dunlap C.A."/>
            <person name="Kwon S.W."/>
            <person name="Rooney A.P."/>
        </authorList>
    </citation>
    <scope>NUCLEOTIDE SEQUENCE [LARGE SCALE GENOMIC DNA]</scope>
    <source>
        <strain evidence="1 3">GO-13</strain>
    </source>
</reference>
<reference evidence="2 4" key="3">
    <citation type="submission" date="2023-03" db="EMBL/GenBank/DDBJ databases">
        <title>Agriculturally important microbes genome sequencing.</title>
        <authorList>
            <person name="Dunlap C."/>
        </authorList>
    </citation>
    <scope>NUCLEOTIDE SEQUENCE [LARGE SCALE GENOMIC DNA]</scope>
    <source>
        <strain evidence="2 4">CBP-3203</strain>
    </source>
</reference>
<evidence type="ECO:0000313" key="2">
    <source>
        <dbReference type="EMBL" id="MEC0484385.1"/>
    </source>
</evidence>
<protein>
    <submittedName>
        <fullName evidence="1">Uncharacterized protein</fullName>
    </submittedName>
</protein>
<dbReference type="EMBL" id="LECW02000001">
    <property type="protein sequence ID" value="KRT95722.1"/>
    <property type="molecule type" value="Genomic_DNA"/>
</dbReference>
<keyword evidence="4" id="KW-1185">Reference proteome</keyword>
<proteinExistence type="predicted"/>
<dbReference type="Proteomes" id="UP001341297">
    <property type="component" value="Unassembled WGS sequence"/>
</dbReference>
<evidence type="ECO:0000313" key="1">
    <source>
        <dbReference type="EMBL" id="KRT95722.1"/>
    </source>
</evidence>
<sequence>MNRVRSTHFHAEDRYVINRNKAQYKTDPSGHFKASYTYRNETDQADHIHISVIFEEYAEPVQTLQLTVPPRSSKSTYINLKDIPSGRSRIVYIIAQTSLFDLKTEQDDWNTEYAAVYYFELISCTASSGQLERPPFVQPVHQKRSSGEQVRLIYLSDRKGHRIRRLDDQHMYISLINEETYKLKGCLYHFQNGNWQSFQINQDSARAFSYELEPESVQTYRISLSQNGYSRFFATAVIPADALQDVPFTPRMVSPSELYIIPSKHCT</sequence>
<evidence type="ECO:0000313" key="3">
    <source>
        <dbReference type="Proteomes" id="UP000036168"/>
    </source>
</evidence>
<dbReference type="Proteomes" id="UP000036168">
    <property type="component" value="Unassembled WGS sequence"/>
</dbReference>
<comment type="caution">
    <text evidence="1">The sequence shown here is derived from an EMBL/GenBank/DDBJ whole genome shotgun (WGS) entry which is preliminary data.</text>
</comment>
<dbReference type="RefSeq" id="WP_053075423.1">
    <property type="nucleotide sequence ID" value="NZ_CP023481.1"/>
</dbReference>